<sequence>MASSTGKGYKGKACWDELTMPELASRAKKESPTPSDSIGETVTQESTRRRDPKDASLMAMEEVPPNTGLVKGICTRQGPLRVFFTRTAETDVDQLERSQLVHVSTKWQGHGALQPPLLTAGCRALCVFGFGVPLFVDSSNTTSRVKWGLWIVLKLLLAAVYGILLFMHHTKWRERLPARPIFYKYISAMFLVNAIALLACGLVANGAGFGFWLYNLTVICYHSLYPPLLYITFLADFFQEEDMNLENVYYSEMKDAGFFDADWD</sequence>
<keyword evidence="9" id="KW-1185">Reference proteome</keyword>
<evidence type="ECO:0000256" key="4">
    <source>
        <dbReference type="ARBA" id="ARBA00022989"/>
    </source>
</evidence>
<comment type="subcellular location">
    <subcellularLocation>
        <location evidence="1">Membrane</location>
        <topology evidence="1">Multi-pass membrane protein</topology>
    </subcellularLocation>
</comment>
<comment type="similarity">
    <text evidence="2">Belongs to the UPF0359 family.</text>
</comment>
<dbReference type="GO" id="GO:0004930">
    <property type="term" value="F:G protein-coupled receptor activity"/>
    <property type="evidence" value="ECO:0007669"/>
    <property type="project" value="TreeGrafter"/>
</dbReference>
<feature type="region of interest" description="Disordered" evidence="6">
    <location>
        <begin position="21"/>
        <end position="56"/>
    </location>
</feature>
<dbReference type="AlphaFoldDB" id="A0A843XC26"/>
<evidence type="ECO:0000256" key="3">
    <source>
        <dbReference type="ARBA" id="ARBA00022692"/>
    </source>
</evidence>
<comment type="caution">
    <text evidence="8">The sequence shown here is derived from an EMBL/GenBank/DDBJ whole genome shotgun (WGS) entry which is preliminary data.</text>
</comment>
<reference evidence="8" key="1">
    <citation type="submission" date="2017-07" db="EMBL/GenBank/DDBJ databases">
        <title>Taro Niue Genome Assembly and Annotation.</title>
        <authorList>
            <person name="Atibalentja N."/>
            <person name="Keating K."/>
            <person name="Fields C.J."/>
        </authorList>
    </citation>
    <scope>NUCLEOTIDE SEQUENCE</scope>
    <source>
        <strain evidence="8">Niue_2</strain>
        <tissue evidence="8">Leaf</tissue>
    </source>
</reference>
<dbReference type="Pfam" id="PF10160">
    <property type="entry name" value="Tmemb_40"/>
    <property type="match status" value="1"/>
</dbReference>
<name>A0A843XC26_COLES</name>
<evidence type="ECO:0000313" key="8">
    <source>
        <dbReference type="EMBL" id="MQM16787.1"/>
    </source>
</evidence>
<dbReference type="PANTHER" id="PTHR15876">
    <property type="entry name" value="TRANSMEMBRANE PROTEIN ADIPOCYTE-ASSOCIATED 1"/>
    <property type="match status" value="1"/>
</dbReference>
<dbReference type="EMBL" id="NMUH01007168">
    <property type="protein sequence ID" value="MQM16787.1"/>
    <property type="molecule type" value="Genomic_DNA"/>
</dbReference>
<evidence type="ECO:0000256" key="2">
    <source>
        <dbReference type="ARBA" id="ARBA00010125"/>
    </source>
</evidence>
<feature type="transmembrane region" description="Helical" evidence="7">
    <location>
        <begin position="147"/>
        <end position="167"/>
    </location>
</feature>
<proteinExistence type="inferred from homology"/>
<evidence type="ECO:0000256" key="7">
    <source>
        <dbReference type="SAM" id="Phobius"/>
    </source>
</evidence>
<dbReference type="GO" id="GO:0005886">
    <property type="term" value="C:plasma membrane"/>
    <property type="evidence" value="ECO:0007669"/>
    <property type="project" value="TreeGrafter"/>
</dbReference>
<protein>
    <submittedName>
        <fullName evidence="8">Uncharacterized protein</fullName>
    </submittedName>
</protein>
<dbReference type="PANTHER" id="PTHR15876:SF8">
    <property type="entry name" value="TRANSMEMBRANE PROTEIN ADIPOCYTE-ASSOCIATED 1"/>
    <property type="match status" value="1"/>
</dbReference>
<evidence type="ECO:0000256" key="5">
    <source>
        <dbReference type="ARBA" id="ARBA00023136"/>
    </source>
</evidence>
<keyword evidence="4 7" id="KW-1133">Transmembrane helix</keyword>
<organism evidence="8 9">
    <name type="scientific">Colocasia esculenta</name>
    <name type="common">Wild taro</name>
    <name type="synonym">Arum esculentum</name>
    <dbReference type="NCBI Taxonomy" id="4460"/>
    <lineage>
        <taxon>Eukaryota</taxon>
        <taxon>Viridiplantae</taxon>
        <taxon>Streptophyta</taxon>
        <taxon>Embryophyta</taxon>
        <taxon>Tracheophyta</taxon>
        <taxon>Spermatophyta</taxon>
        <taxon>Magnoliopsida</taxon>
        <taxon>Liliopsida</taxon>
        <taxon>Araceae</taxon>
        <taxon>Aroideae</taxon>
        <taxon>Colocasieae</taxon>
        <taxon>Colocasia</taxon>
    </lineage>
</organism>
<keyword evidence="3 7" id="KW-0812">Transmembrane</keyword>
<evidence type="ECO:0000256" key="6">
    <source>
        <dbReference type="SAM" id="MobiDB-lite"/>
    </source>
</evidence>
<feature type="transmembrane region" description="Helical" evidence="7">
    <location>
        <begin position="188"/>
        <end position="214"/>
    </location>
</feature>
<dbReference type="Proteomes" id="UP000652761">
    <property type="component" value="Unassembled WGS sequence"/>
</dbReference>
<keyword evidence="5 7" id="KW-0472">Membrane</keyword>
<dbReference type="InterPro" id="IPR018781">
    <property type="entry name" value="TPRA1/CAND2/CAND8"/>
</dbReference>
<accession>A0A843XC26</accession>
<feature type="compositionally biased region" description="Polar residues" evidence="6">
    <location>
        <begin position="32"/>
        <end position="45"/>
    </location>
</feature>
<gene>
    <name evidence="8" type="ORF">Taro_049747</name>
</gene>
<evidence type="ECO:0000256" key="1">
    <source>
        <dbReference type="ARBA" id="ARBA00004141"/>
    </source>
</evidence>
<evidence type="ECO:0000313" key="9">
    <source>
        <dbReference type="Proteomes" id="UP000652761"/>
    </source>
</evidence>
<dbReference type="OrthoDB" id="10027388at2759"/>